<evidence type="ECO:0000256" key="2">
    <source>
        <dbReference type="ARBA" id="ARBA00010617"/>
    </source>
</evidence>
<keyword evidence="11" id="KW-1185">Reference proteome</keyword>
<dbReference type="InterPro" id="IPR036396">
    <property type="entry name" value="Cyt_P450_sf"/>
</dbReference>
<dbReference type="InterPro" id="IPR050121">
    <property type="entry name" value="Cytochrome_P450_monoxygenase"/>
</dbReference>
<evidence type="ECO:0000256" key="3">
    <source>
        <dbReference type="ARBA" id="ARBA00022617"/>
    </source>
</evidence>
<dbReference type="OrthoDB" id="2843at2759"/>
<evidence type="ECO:0000256" key="7">
    <source>
        <dbReference type="ARBA" id="ARBA00023033"/>
    </source>
</evidence>
<evidence type="ECO:0000313" key="11">
    <source>
        <dbReference type="Proteomes" id="UP000332933"/>
    </source>
</evidence>
<keyword evidence="4" id="KW-0479">Metal-binding</keyword>
<organism evidence="10 11">
    <name type="scientific">Aphanomyces stellatus</name>
    <dbReference type="NCBI Taxonomy" id="120398"/>
    <lineage>
        <taxon>Eukaryota</taxon>
        <taxon>Sar</taxon>
        <taxon>Stramenopiles</taxon>
        <taxon>Oomycota</taxon>
        <taxon>Saprolegniomycetes</taxon>
        <taxon>Saprolegniales</taxon>
        <taxon>Verrucalvaceae</taxon>
        <taxon>Aphanomyces</taxon>
    </lineage>
</organism>
<evidence type="ECO:0000256" key="4">
    <source>
        <dbReference type="ARBA" id="ARBA00022723"/>
    </source>
</evidence>
<sequence length="440" mass="48802">MMDQALDFASLDAATVSIVVAVVAAMTASALFYFFVLRPAMRPLNAIPGPAPSHWFFGSIKDIYDTKWTQGQHPEPLLSWYSPSYTVYNSLTPRSVGSNDTLLTKLTLDIIGVSVFGYDFGALGGQPSILDALKLLLTPPSLLLTVGMNYIPTFRHWPWPRLKARHDAKRKLLAIVDDVIKAKLKAPRDNVAADLVDLLLDDRVSPTEEWTHVLTFMLAGHKRSRRPVQASRGCLRCLPSTLTSKPKPELKPGRRHPSMAHWMASIARAQVPHSHEALRLYPTVAQVSTRVGSADDTQPMSEGKPIFVPKGTTILVSTAAMHRNPKYWTRLYLVRYNPTTSPNGRLRMSGVERFLDGSVEFAADKALRNGQGNTYFYMPLSTGPKNSIGMRFALAEMQVVVATLLLKHSFRLTSEADIHPKMLSVAIKPVHLEMTVHTVA</sequence>
<evidence type="ECO:0000256" key="6">
    <source>
        <dbReference type="ARBA" id="ARBA00023004"/>
    </source>
</evidence>
<comment type="cofactor">
    <cofactor evidence="1">
        <name>heme</name>
        <dbReference type="ChEBI" id="CHEBI:30413"/>
    </cofactor>
</comment>
<dbReference type="GO" id="GO:0016705">
    <property type="term" value="F:oxidoreductase activity, acting on paired donors, with incorporation or reduction of molecular oxygen"/>
    <property type="evidence" value="ECO:0007669"/>
    <property type="project" value="InterPro"/>
</dbReference>
<dbReference type="InterPro" id="IPR002402">
    <property type="entry name" value="Cyt_P450_E_grp-II"/>
</dbReference>
<dbReference type="PRINTS" id="PR00464">
    <property type="entry name" value="EP450II"/>
</dbReference>
<proteinExistence type="inferred from homology"/>
<keyword evidence="7" id="KW-0503">Monooxygenase</keyword>
<evidence type="ECO:0000313" key="10">
    <source>
        <dbReference type="EMBL" id="VFT92423.1"/>
    </source>
</evidence>
<dbReference type="SUPFAM" id="SSF48264">
    <property type="entry name" value="Cytochrome P450"/>
    <property type="match status" value="1"/>
</dbReference>
<dbReference type="PANTHER" id="PTHR24305:SF166">
    <property type="entry name" value="CYTOCHROME P450 12A4, MITOCHONDRIAL-RELATED"/>
    <property type="match status" value="1"/>
</dbReference>
<dbReference type="EMBL" id="VJMH01005701">
    <property type="protein sequence ID" value="KAF0693417.1"/>
    <property type="molecule type" value="Genomic_DNA"/>
</dbReference>
<dbReference type="PANTHER" id="PTHR24305">
    <property type="entry name" value="CYTOCHROME P450"/>
    <property type="match status" value="1"/>
</dbReference>
<keyword evidence="3" id="KW-0349">Heme</keyword>
<dbReference type="Gene3D" id="1.10.630.10">
    <property type="entry name" value="Cytochrome P450"/>
    <property type="match status" value="2"/>
</dbReference>
<dbReference type="GO" id="GO:0005506">
    <property type="term" value="F:iron ion binding"/>
    <property type="evidence" value="ECO:0007669"/>
    <property type="project" value="InterPro"/>
</dbReference>
<evidence type="ECO:0000256" key="8">
    <source>
        <dbReference type="SAM" id="Phobius"/>
    </source>
</evidence>
<evidence type="ECO:0000313" key="9">
    <source>
        <dbReference type="EMBL" id="KAF0693417.1"/>
    </source>
</evidence>
<dbReference type="AlphaFoldDB" id="A0A485L4V8"/>
<keyword evidence="8" id="KW-0812">Transmembrane</keyword>
<dbReference type="InterPro" id="IPR001128">
    <property type="entry name" value="Cyt_P450"/>
</dbReference>
<dbReference type="EMBL" id="CAADRA010005722">
    <property type="protein sequence ID" value="VFT92423.1"/>
    <property type="molecule type" value="Genomic_DNA"/>
</dbReference>
<keyword evidence="8" id="KW-1133">Transmembrane helix</keyword>
<protein>
    <submittedName>
        <fullName evidence="10">Aste57867_15626 protein</fullName>
    </submittedName>
</protein>
<name>A0A485L4V8_9STRA</name>
<reference evidence="10 11" key="1">
    <citation type="submission" date="2019-03" db="EMBL/GenBank/DDBJ databases">
        <authorList>
            <person name="Gaulin E."/>
            <person name="Dumas B."/>
        </authorList>
    </citation>
    <scope>NUCLEOTIDE SEQUENCE [LARGE SCALE GENOMIC DNA]</scope>
    <source>
        <strain evidence="10">CBS 568.67</strain>
    </source>
</reference>
<dbReference type="GO" id="GO:0020037">
    <property type="term" value="F:heme binding"/>
    <property type="evidence" value="ECO:0007669"/>
    <property type="project" value="InterPro"/>
</dbReference>
<dbReference type="GO" id="GO:0004497">
    <property type="term" value="F:monooxygenase activity"/>
    <property type="evidence" value="ECO:0007669"/>
    <property type="project" value="UniProtKB-KW"/>
</dbReference>
<keyword evidence="6" id="KW-0408">Iron</keyword>
<reference evidence="9" key="2">
    <citation type="submission" date="2019-06" db="EMBL/GenBank/DDBJ databases">
        <title>Genomics analysis of Aphanomyces spp. identifies a new class of oomycete effector associated with host adaptation.</title>
        <authorList>
            <person name="Gaulin E."/>
        </authorList>
    </citation>
    <scope>NUCLEOTIDE SEQUENCE</scope>
    <source>
        <strain evidence="9">CBS 578.67</strain>
    </source>
</reference>
<gene>
    <name evidence="10" type="primary">Aste57867_15626</name>
    <name evidence="9" type="ORF">As57867_015570</name>
    <name evidence="10" type="ORF">ASTE57867_15626</name>
</gene>
<evidence type="ECO:0000256" key="5">
    <source>
        <dbReference type="ARBA" id="ARBA00023002"/>
    </source>
</evidence>
<accession>A0A485L4V8</accession>
<dbReference type="Proteomes" id="UP000332933">
    <property type="component" value="Unassembled WGS sequence"/>
</dbReference>
<dbReference type="Pfam" id="PF00067">
    <property type="entry name" value="p450"/>
    <property type="match status" value="2"/>
</dbReference>
<keyword evidence="5" id="KW-0560">Oxidoreductase</keyword>
<feature type="transmembrane region" description="Helical" evidence="8">
    <location>
        <begin position="13"/>
        <end position="36"/>
    </location>
</feature>
<comment type="similarity">
    <text evidence="2">Belongs to the cytochrome P450 family.</text>
</comment>
<evidence type="ECO:0000256" key="1">
    <source>
        <dbReference type="ARBA" id="ARBA00001971"/>
    </source>
</evidence>
<keyword evidence="8" id="KW-0472">Membrane</keyword>